<feature type="binding site" evidence="7">
    <location>
        <begin position="412"/>
        <end position="415"/>
    </location>
    <ligand>
        <name>meso-2,6-diaminopimelate</name>
        <dbReference type="ChEBI" id="CHEBI:57791"/>
    </ligand>
</feature>
<dbReference type="NCBIfam" id="NF001126">
    <property type="entry name" value="PRK00139.1-4"/>
    <property type="match status" value="1"/>
</dbReference>
<evidence type="ECO:0000256" key="4">
    <source>
        <dbReference type="ARBA" id="ARBA00022984"/>
    </source>
</evidence>
<feature type="binding site" evidence="8">
    <location>
        <begin position="576"/>
        <end position="582"/>
    </location>
    <ligand>
        <name>ATP</name>
        <dbReference type="ChEBI" id="CHEBI:30616"/>
    </ligand>
</feature>
<comment type="cofactor">
    <cofactor evidence="7">
        <name>Mg(2+)</name>
        <dbReference type="ChEBI" id="CHEBI:18420"/>
    </cofactor>
</comment>
<feature type="binding site" evidence="7">
    <location>
        <begin position="106"/>
        <end position="112"/>
    </location>
    <ligand>
        <name>ATP</name>
        <dbReference type="ChEBI" id="CHEBI:30616"/>
    </ligand>
</feature>
<dbReference type="InterPro" id="IPR035911">
    <property type="entry name" value="MurE/MurF_N"/>
</dbReference>
<dbReference type="InterPro" id="IPR013221">
    <property type="entry name" value="Mur_ligase_cen"/>
</dbReference>
<dbReference type="GO" id="GO:0008360">
    <property type="term" value="P:regulation of cell shape"/>
    <property type="evidence" value="ECO:0007669"/>
    <property type="project" value="UniProtKB-KW"/>
</dbReference>
<dbReference type="SUPFAM" id="SSF53244">
    <property type="entry name" value="MurD-like peptide ligases, peptide-binding domain"/>
    <property type="match status" value="2"/>
</dbReference>
<keyword evidence="2 8" id="KW-0132">Cell division</keyword>
<keyword evidence="4 8" id="KW-0573">Peptidoglycan synthesis</keyword>
<keyword evidence="15" id="KW-1185">Reference proteome</keyword>
<feature type="binding site" evidence="7">
    <location>
        <begin position="149"/>
        <end position="150"/>
    </location>
    <ligand>
        <name>UDP-N-acetyl-alpha-D-muramoyl-L-alanyl-D-glutamate</name>
        <dbReference type="ChEBI" id="CHEBI:83900"/>
    </ligand>
</feature>
<keyword evidence="7" id="KW-0460">Magnesium</keyword>
<comment type="caution">
    <text evidence="14">The sequence shown here is derived from an EMBL/GenBank/DDBJ whole genome shotgun (WGS) entry which is preliminary data.</text>
</comment>
<dbReference type="Gene3D" id="3.40.1390.10">
    <property type="entry name" value="MurE/MurF, N-terminal domain"/>
    <property type="match status" value="2"/>
</dbReference>
<organism evidence="14 15">
    <name type="scientific">Eoetvoesiella caeni</name>
    <dbReference type="NCBI Taxonomy" id="645616"/>
    <lineage>
        <taxon>Bacteria</taxon>
        <taxon>Pseudomonadati</taxon>
        <taxon>Pseudomonadota</taxon>
        <taxon>Betaproteobacteria</taxon>
        <taxon>Burkholderiales</taxon>
        <taxon>Alcaligenaceae</taxon>
        <taxon>Eoetvoesiella</taxon>
    </lineage>
</organism>
<dbReference type="GO" id="GO:0000287">
    <property type="term" value="F:magnesium ion binding"/>
    <property type="evidence" value="ECO:0007669"/>
    <property type="project" value="UniProtKB-UniRule"/>
</dbReference>
<dbReference type="GO" id="GO:0005524">
    <property type="term" value="F:ATP binding"/>
    <property type="evidence" value="ECO:0007669"/>
    <property type="project" value="UniProtKB-UniRule"/>
</dbReference>
<keyword evidence="6 8" id="KW-0961">Cell wall biogenesis/degradation</keyword>
<reference evidence="14 15" key="1">
    <citation type="submission" date="2018-06" db="EMBL/GenBank/DDBJ databases">
        <title>Genomic Encyclopedia of Type Strains, Phase IV (KMG-IV): sequencing the most valuable type-strain genomes for metagenomic binning, comparative biology and taxonomic classification.</title>
        <authorList>
            <person name="Goeker M."/>
        </authorList>
    </citation>
    <scope>NUCLEOTIDE SEQUENCE [LARGE SCALE GENOMIC DNA]</scope>
    <source>
        <strain evidence="14 15">DSM 25520</strain>
    </source>
</reference>
<feature type="domain" description="Mur ligase central" evidence="13">
    <location>
        <begin position="104"/>
        <end position="306"/>
    </location>
</feature>
<name>A0A366HAS9_9BURK</name>
<dbReference type="NCBIfam" id="TIGR01143">
    <property type="entry name" value="murF"/>
    <property type="match status" value="1"/>
</dbReference>
<comment type="function">
    <text evidence="8 10">Involved in cell wall formation. Catalyzes the final step in the synthesis of UDP-N-acetylmuramoyl-pentapeptide, the precursor of murein.</text>
</comment>
<keyword evidence="8" id="KW-0547">Nucleotide-binding</keyword>
<evidence type="ECO:0000259" key="11">
    <source>
        <dbReference type="Pfam" id="PF01225"/>
    </source>
</evidence>
<dbReference type="Pfam" id="PF02875">
    <property type="entry name" value="Mur_ligase_C"/>
    <property type="match status" value="2"/>
</dbReference>
<evidence type="ECO:0000256" key="7">
    <source>
        <dbReference type="HAMAP-Rule" id="MF_00208"/>
    </source>
</evidence>
<comment type="similarity">
    <text evidence="8">Belongs to the MurCDEF family. MurF subfamily.</text>
</comment>
<sequence length="929" mass="98304">MIAKIIDWLKQNAGPTAHLCLDSRLIGRGDVFFACAGATTDGRLYIEQAMNNGAAAIVAEPGHRGDVRAVHVPLLEVEGLTGLLGALAHEWYGKPSEVLSVVAVTGTNGKTTTVQWVAAALNAEDVPCGTVGTLGVTLPDGSNLGGALTTPDVLTMHRSLAAIRDAGAKAAAIEASSIGLDQGRMDHVHIEIAGFTNLTHDHLDYHQTPANYKAAKFALFNWPGLSHAVINVDDAAGRELAGAVAALEPLTYSVEQAGGASIQARDIQTGTYGLIFNLTTHDGVAQIVTRLVGQHNVSNLLLVAGVLQYLGWTLARIARVLTTLRSVEGRLQIVEAEACGDASAATPMTVVDYAHTPDALERALSALREVASVRGGRLICVFGCGGNRDRSKRPMMGRIAAQLADHVILTSDNPRDEDPRLILDEIIAGMPQAPMVEADRAQAILSAIWNAKSNDVVLLAGKGHETYQEVHGRRSPFDDREWSRFALTWLRNPSLSTDSRSITPGQLFLALKGDVFDGHAYLEQVGAAGACAAIVEHRNGAVALAQFELGDTRAALGRIGAVWRRHFELPAIAVTGSNGKTTTKEMIASILRAWQGDEGALSTAGNFNNDIGVPLTLLRLREPHRAAVFELGMNHPGEIAHLAAMAQPTIALVNNAQREHQEFMHTVEAVARENGAVLAALPGQGVAVFPGDDEYTGLWRELAGGRRCLTFGLDASFDVHADQIHAEPARTLCQLHTPSGMCALALAVPGLHNLRNALAAAACASAAGVPLDCIKRGLESFHPVSGRMQPHRLDGGLQLIDDTYNANPDSVRAAIDVLASLAGARVLVLGDMGEVGAQGPAMHTEVGAYAKERGIGALLAFGPAARHAAQAFGEGAQAYDSIDELVGYLNTLGPANILVKGSRSMRMERVVQGFLKQTMNKNKGEHNAA</sequence>
<comment type="caution">
    <text evidence="7">Lacks conserved residue(s) required for the propagation of feature annotation.</text>
</comment>
<dbReference type="InterPro" id="IPR000713">
    <property type="entry name" value="Mur_ligase_N"/>
</dbReference>
<dbReference type="GO" id="GO:0071555">
    <property type="term" value="P:cell wall organization"/>
    <property type="evidence" value="ECO:0007669"/>
    <property type="project" value="UniProtKB-KW"/>
</dbReference>
<comment type="PTM">
    <text evidence="7">Carboxylation is probably crucial for Mg(2+) binding and, consequently, for the gamma-phosphate positioning of ATP.</text>
</comment>
<evidence type="ECO:0000256" key="2">
    <source>
        <dbReference type="ARBA" id="ARBA00022618"/>
    </source>
</evidence>
<dbReference type="SUPFAM" id="SSF63418">
    <property type="entry name" value="MurE/MurF N-terminal domain"/>
    <property type="match status" value="2"/>
</dbReference>
<comment type="catalytic activity">
    <reaction evidence="8 10">
        <text>D-alanyl-D-alanine + UDP-N-acetyl-alpha-D-muramoyl-L-alanyl-gamma-D-glutamyl-meso-2,6-diaminopimelate + ATP = UDP-N-acetyl-alpha-D-muramoyl-L-alanyl-gamma-D-glutamyl-meso-2,6-diaminopimeloyl-D-alanyl-D-alanine + ADP + phosphate + H(+)</text>
        <dbReference type="Rhea" id="RHEA:28374"/>
        <dbReference type="ChEBI" id="CHEBI:15378"/>
        <dbReference type="ChEBI" id="CHEBI:30616"/>
        <dbReference type="ChEBI" id="CHEBI:43474"/>
        <dbReference type="ChEBI" id="CHEBI:57822"/>
        <dbReference type="ChEBI" id="CHEBI:61386"/>
        <dbReference type="ChEBI" id="CHEBI:83905"/>
        <dbReference type="ChEBI" id="CHEBI:456216"/>
        <dbReference type="EC" id="6.3.2.10"/>
    </reaction>
</comment>
<dbReference type="HAMAP" id="MF_02019">
    <property type="entry name" value="MurF"/>
    <property type="match status" value="1"/>
</dbReference>
<dbReference type="NCBIfam" id="TIGR01085">
    <property type="entry name" value="murE"/>
    <property type="match status" value="1"/>
</dbReference>
<protein>
    <recommendedName>
        <fullName evidence="7 8">Multifunctional fusion protein</fullName>
    </recommendedName>
    <domain>
        <recommendedName>
            <fullName evidence="7">UDP-N-acetylmuramoyl-L-alanyl-D-glutamate--2,6-diaminopimelate ligase</fullName>
            <ecNumber evidence="7">6.3.2.13</ecNumber>
        </recommendedName>
        <alternativeName>
            <fullName evidence="7">Meso-A2pm-adding enzyme</fullName>
        </alternativeName>
        <alternativeName>
            <fullName evidence="7">Meso-diaminopimelate-adding enzyme</fullName>
        </alternativeName>
        <alternativeName>
            <fullName evidence="7">UDP-MurNAc-L-Ala-D-Glu:meso-diaminopimelate ligase</fullName>
        </alternativeName>
        <alternativeName>
            <fullName evidence="7">UDP-MurNAc-tripeptide synthetase</fullName>
        </alternativeName>
        <alternativeName>
            <fullName evidence="7">UDP-N-acetylmuramyl-tripeptide synthetase</fullName>
        </alternativeName>
    </domain>
    <domain>
        <recommendedName>
            <fullName evidence="8">UDP-N-acetylmuramoyl-tripeptide--D-alanyl-D-alanine ligase</fullName>
            <ecNumber evidence="8">6.3.2.10</ecNumber>
        </recommendedName>
        <alternativeName>
            <fullName evidence="8">D-alanyl-D-alanine-adding enzyme</fullName>
        </alternativeName>
    </domain>
</protein>
<evidence type="ECO:0000313" key="15">
    <source>
        <dbReference type="Proteomes" id="UP000253628"/>
    </source>
</evidence>
<evidence type="ECO:0000256" key="5">
    <source>
        <dbReference type="ARBA" id="ARBA00023306"/>
    </source>
</evidence>
<dbReference type="RefSeq" id="WP_113933508.1">
    <property type="nucleotide sequence ID" value="NZ_JACCEU010000007.1"/>
</dbReference>
<feature type="domain" description="Mur ligase N-terminal catalytic" evidence="11">
    <location>
        <begin position="19"/>
        <end position="92"/>
    </location>
</feature>
<feature type="binding site" evidence="7">
    <location>
        <position position="184"/>
    </location>
    <ligand>
        <name>UDP-N-acetyl-alpha-D-muramoyl-L-alanyl-D-glutamate</name>
        <dbReference type="ChEBI" id="CHEBI:83900"/>
    </ligand>
</feature>
<comment type="pathway">
    <text evidence="8 9">Cell wall biogenesis; peptidoglycan biosynthesis.</text>
</comment>
<evidence type="ECO:0000256" key="10">
    <source>
        <dbReference type="RuleBase" id="RU004136"/>
    </source>
</evidence>
<dbReference type="InterPro" id="IPR005863">
    <property type="entry name" value="UDP-N-AcMur_synth"/>
</dbReference>
<feature type="binding site" evidence="7">
    <location>
        <position position="182"/>
    </location>
    <ligand>
        <name>UDP-N-acetyl-alpha-D-muramoyl-L-alanyl-D-glutamate</name>
        <dbReference type="ChEBI" id="CHEBI:83900"/>
    </ligand>
</feature>
<feature type="domain" description="Mur ligase C-terminal" evidence="12">
    <location>
        <begin position="347"/>
        <end position="463"/>
    </location>
</feature>
<dbReference type="Pfam" id="PF08245">
    <property type="entry name" value="Mur_ligase_M"/>
    <property type="match status" value="2"/>
</dbReference>
<keyword evidence="8 14" id="KW-0436">Ligase</keyword>
<feature type="binding site" evidence="7">
    <location>
        <position position="21"/>
    </location>
    <ligand>
        <name>UDP-N-acetyl-alpha-D-muramoyl-L-alanyl-D-glutamate</name>
        <dbReference type="ChEBI" id="CHEBI:83900"/>
    </ligand>
</feature>
<dbReference type="GO" id="GO:0051301">
    <property type="term" value="P:cell division"/>
    <property type="evidence" value="ECO:0007669"/>
    <property type="project" value="UniProtKB-KW"/>
</dbReference>
<gene>
    <name evidence="8" type="primary">murF</name>
    <name evidence="7" type="synonym">murE</name>
    <name evidence="14" type="ORF">DFR37_10612</name>
</gene>
<dbReference type="Proteomes" id="UP000253628">
    <property type="component" value="Unassembled WGS sequence"/>
</dbReference>
<dbReference type="GO" id="GO:0009252">
    <property type="term" value="P:peptidoglycan biosynthetic process"/>
    <property type="evidence" value="ECO:0007669"/>
    <property type="project" value="UniProtKB-UniRule"/>
</dbReference>
<dbReference type="HAMAP" id="MF_00208">
    <property type="entry name" value="MurE"/>
    <property type="match status" value="1"/>
</dbReference>
<comment type="similarity">
    <text evidence="1 7">Belongs to the MurCDEF family. MurE subfamily.</text>
</comment>
<proteinExistence type="inferred from homology"/>
<evidence type="ECO:0000256" key="8">
    <source>
        <dbReference type="HAMAP-Rule" id="MF_02019"/>
    </source>
</evidence>
<keyword evidence="3 8" id="KW-0133">Cell shape</keyword>
<dbReference type="EMBL" id="QNRQ01000006">
    <property type="protein sequence ID" value="RBP38722.1"/>
    <property type="molecule type" value="Genomic_DNA"/>
</dbReference>
<feature type="domain" description="Mur ligase central" evidence="13">
    <location>
        <begin position="574"/>
        <end position="764"/>
    </location>
</feature>
<keyword evidence="8" id="KW-0067">ATP-binding</keyword>
<dbReference type="Gene3D" id="3.40.1190.10">
    <property type="entry name" value="Mur-like, catalytic domain"/>
    <property type="match status" value="2"/>
</dbReference>
<dbReference type="GO" id="GO:0008765">
    <property type="term" value="F:UDP-N-acetylmuramoylalanyl-D-glutamate-2,6-diaminopimelate ligase activity"/>
    <property type="evidence" value="ECO:0007669"/>
    <property type="project" value="UniProtKB-UniRule"/>
</dbReference>
<evidence type="ECO:0000256" key="1">
    <source>
        <dbReference type="ARBA" id="ARBA00005898"/>
    </source>
</evidence>
<evidence type="ECO:0000313" key="14">
    <source>
        <dbReference type="EMBL" id="RBP38722.1"/>
    </source>
</evidence>
<evidence type="ECO:0000259" key="13">
    <source>
        <dbReference type="Pfam" id="PF08245"/>
    </source>
</evidence>
<accession>A0A366HAS9</accession>
<dbReference type="EC" id="6.3.2.10" evidence="8"/>
<dbReference type="GO" id="GO:0005737">
    <property type="term" value="C:cytoplasm"/>
    <property type="evidence" value="ECO:0007669"/>
    <property type="project" value="UniProtKB-SubCell"/>
</dbReference>
<dbReference type="AlphaFoldDB" id="A0A366HAS9"/>
<feature type="binding site" evidence="7">
    <location>
        <position position="388"/>
    </location>
    <ligand>
        <name>meso-2,6-diaminopimelate</name>
        <dbReference type="ChEBI" id="CHEBI:57791"/>
    </ligand>
</feature>
<keyword evidence="5 8" id="KW-0131">Cell cycle</keyword>
<feature type="domain" description="Mur ligase N-terminal catalytic" evidence="11">
    <location>
        <begin position="495"/>
        <end position="539"/>
    </location>
</feature>
<dbReference type="PANTHER" id="PTHR23135">
    <property type="entry name" value="MUR LIGASE FAMILY MEMBER"/>
    <property type="match status" value="1"/>
</dbReference>
<feature type="binding site" evidence="7">
    <location>
        <position position="23"/>
    </location>
    <ligand>
        <name>UDP-N-acetyl-alpha-D-muramoyl-L-alanyl-D-glutamate</name>
        <dbReference type="ChEBI" id="CHEBI:83900"/>
    </ligand>
</feature>
<comment type="catalytic activity">
    <reaction evidence="7">
        <text>UDP-N-acetyl-alpha-D-muramoyl-L-alanyl-D-glutamate + meso-2,6-diaminopimelate + ATP = UDP-N-acetyl-alpha-D-muramoyl-L-alanyl-gamma-D-glutamyl-meso-2,6-diaminopimelate + ADP + phosphate + H(+)</text>
        <dbReference type="Rhea" id="RHEA:23676"/>
        <dbReference type="ChEBI" id="CHEBI:15378"/>
        <dbReference type="ChEBI" id="CHEBI:30616"/>
        <dbReference type="ChEBI" id="CHEBI:43474"/>
        <dbReference type="ChEBI" id="CHEBI:57791"/>
        <dbReference type="ChEBI" id="CHEBI:83900"/>
        <dbReference type="ChEBI" id="CHEBI:83905"/>
        <dbReference type="ChEBI" id="CHEBI:456216"/>
        <dbReference type="EC" id="6.3.2.13"/>
    </reaction>
</comment>
<feature type="binding site" evidence="7">
    <location>
        <position position="176"/>
    </location>
    <ligand>
        <name>UDP-N-acetyl-alpha-D-muramoyl-L-alanyl-D-glutamate</name>
        <dbReference type="ChEBI" id="CHEBI:83900"/>
    </ligand>
</feature>
<dbReference type="UniPathway" id="UPA00219"/>
<dbReference type="Gene3D" id="3.90.190.20">
    <property type="entry name" value="Mur ligase, C-terminal domain"/>
    <property type="match status" value="2"/>
</dbReference>
<evidence type="ECO:0000256" key="6">
    <source>
        <dbReference type="ARBA" id="ARBA00023316"/>
    </source>
</evidence>
<dbReference type="GO" id="GO:0047480">
    <property type="term" value="F:UDP-N-acetylmuramoyl-tripeptide-D-alanyl-D-alanine ligase activity"/>
    <property type="evidence" value="ECO:0007669"/>
    <property type="project" value="UniProtKB-UniRule"/>
</dbReference>
<feature type="short sequence motif" description="Meso-diaminopimelate recognition motif" evidence="7">
    <location>
        <begin position="412"/>
        <end position="415"/>
    </location>
</feature>
<feature type="domain" description="Mur ligase C-terminal" evidence="12">
    <location>
        <begin position="786"/>
        <end position="903"/>
    </location>
</feature>
<evidence type="ECO:0000256" key="9">
    <source>
        <dbReference type="RuleBase" id="RU004135"/>
    </source>
</evidence>
<comment type="subcellular location">
    <subcellularLocation>
        <location evidence="8 9">Cytoplasm</location>
    </subcellularLocation>
</comment>
<dbReference type="Pfam" id="PF01225">
    <property type="entry name" value="Mur_ligase"/>
    <property type="match status" value="2"/>
</dbReference>
<dbReference type="InterPro" id="IPR004101">
    <property type="entry name" value="Mur_ligase_C"/>
</dbReference>
<dbReference type="InterPro" id="IPR036565">
    <property type="entry name" value="Mur-like_cat_sf"/>
</dbReference>
<dbReference type="NCBIfam" id="NF008896">
    <property type="entry name" value="PRK11929.1"/>
    <property type="match status" value="1"/>
</dbReference>
<dbReference type="InterPro" id="IPR005761">
    <property type="entry name" value="UDP-N-AcMur-Glu-dNH2Pim_ligase"/>
</dbReference>
<feature type="binding site" evidence="7">
    <location>
        <position position="461"/>
    </location>
    <ligand>
        <name>meso-2,6-diaminopimelate</name>
        <dbReference type="ChEBI" id="CHEBI:57791"/>
    </ligand>
</feature>
<dbReference type="GO" id="GO:0008766">
    <property type="term" value="F:UDP-N-acetylmuramoylalanyl-D-glutamyl-2,6-diaminopimelate-D-alanyl-D-alanine ligase activity"/>
    <property type="evidence" value="ECO:0007669"/>
    <property type="project" value="RHEA"/>
</dbReference>
<comment type="function">
    <text evidence="7">Catalyzes the addition of meso-diaminopimelic acid to the nucleotide precursor UDP-N-acetylmuramoyl-L-alanyl-D-glutamate (UMAG) in the biosynthesis of bacterial cell-wall peptidoglycan.</text>
</comment>
<dbReference type="SUPFAM" id="SSF53623">
    <property type="entry name" value="MurD-like peptide ligases, catalytic domain"/>
    <property type="match status" value="2"/>
</dbReference>
<dbReference type="InterPro" id="IPR036615">
    <property type="entry name" value="Mur_ligase_C_dom_sf"/>
</dbReference>
<dbReference type="OrthoDB" id="9800958at2"/>
<evidence type="ECO:0000259" key="12">
    <source>
        <dbReference type="Pfam" id="PF02875"/>
    </source>
</evidence>
<feature type="modified residue" description="N6-carboxylysine" evidence="7">
    <location>
        <position position="216"/>
    </location>
</feature>
<dbReference type="PANTHER" id="PTHR23135:SF4">
    <property type="entry name" value="UDP-N-ACETYLMURAMOYL-L-ALANYL-D-GLUTAMATE--2,6-DIAMINOPIMELATE LIGASE MURE HOMOLOG, CHLOROPLASTIC"/>
    <property type="match status" value="1"/>
</dbReference>
<evidence type="ECO:0000256" key="3">
    <source>
        <dbReference type="ARBA" id="ARBA00022960"/>
    </source>
</evidence>
<dbReference type="EC" id="6.3.2.13" evidence="7"/>
<keyword evidence="8" id="KW-0963">Cytoplasm</keyword>
<feature type="binding site" evidence="7">
    <location>
        <position position="465"/>
    </location>
    <ligand>
        <name>meso-2,6-diaminopimelate</name>
        <dbReference type="ChEBI" id="CHEBI:57791"/>
    </ligand>
</feature>